<protein>
    <submittedName>
        <fullName evidence="4">Uncharacterized protein</fullName>
    </submittedName>
</protein>
<proteinExistence type="predicted"/>
<organism evidence="4 5">
    <name type="scientific">Chitinophaga solisilvae</name>
    <dbReference type="NCBI Taxonomy" id="1233460"/>
    <lineage>
        <taxon>Bacteria</taxon>
        <taxon>Pseudomonadati</taxon>
        <taxon>Bacteroidota</taxon>
        <taxon>Chitinophagia</taxon>
        <taxon>Chitinophagales</taxon>
        <taxon>Chitinophagaceae</taxon>
        <taxon>Chitinophaga</taxon>
    </lineage>
</organism>
<dbReference type="EMBL" id="RIAR02000001">
    <property type="protein sequence ID" value="NSL88766.1"/>
    <property type="molecule type" value="Genomic_DNA"/>
</dbReference>
<evidence type="ECO:0000313" key="4">
    <source>
        <dbReference type="EMBL" id="NSL88766.1"/>
    </source>
</evidence>
<dbReference type="Gene3D" id="2.70.98.50">
    <property type="entry name" value="putative glycoside hydrolase family protein from bacillus halodurans"/>
    <property type="match status" value="1"/>
</dbReference>
<dbReference type="Proteomes" id="UP000281028">
    <property type="component" value="Unassembled WGS sequence"/>
</dbReference>
<accession>A0A433WN24</accession>
<dbReference type="GO" id="GO:0004560">
    <property type="term" value="F:alpha-L-fucosidase activity"/>
    <property type="evidence" value="ECO:0007669"/>
    <property type="project" value="TreeGrafter"/>
</dbReference>
<reference evidence="4" key="1">
    <citation type="submission" date="2020-05" db="EMBL/GenBank/DDBJ databases">
        <title>Chitinophaga laudate sp. nov., isolated from a tropical peat swamp.</title>
        <authorList>
            <person name="Goh C.B.S."/>
            <person name="Lee M.S."/>
            <person name="Parimannan S."/>
            <person name="Pasbakhsh P."/>
            <person name="Yule C.M."/>
            <person name="Rajandas H."/>
            <person name="Loke S."/>
            <person name="Croft L."/>
            <person name="Tan J.B.L."/>
        </authorList>
    </citation>
    <scope>NUCLEOTIDE SEQUENCE</scope>
    <source>
        <strain evidence="4">Mgbs1</strain>
    </source>
</reference>
<feature type="domain" description="Alpha fucosidase A-like C-terminal" evidence="2">
    <location>
        <begin position="661"/>
        <end position="751"/>
    </location>
</feature>
<dbReference type="Pfam" id="PF22124">
    <property type="entry name" value="Glyco_hydro_95_cat"/>
    <property type="match status" value="1"/>
</dbReference>
<dbReference type="SUPFAM" id="SSF48208">
    <property type="entry name" value="Six-hairpin glycosidases"/>
    <property type="match status" value="1"/>
</dbReference>
<comment type="caution">
    <text evidence="4">The sequence shown here is derived from an EMBL/GenBank/DDBJ whole genome shotgun (WGS) entry which is preliminary data.</text>
</comment>
<dbReference type="OrthoDB" id="9768507at2"/>
<gene>
    <name evidence="4" type="ORF">ECE50_018130</name>
</gene>
<dbReference type="PANTHER" id="PTHR31084:SF0">
    <property type="entry name" value="ALPHA-L-FUCOSIDASE 2"/>
    <property type="match status" value="1"/>
</dbReference>
<dbReference type="AlphaFoldDB" id="A0A433WN24"/>
<evidence type="ECO:0000259" key="3">
    <source>
        <dbReference type="Pfam" id="PF22124"/>
    </source>
</evidence>
<name>A0A433WN24_9BACT</name>
<dbReference type="PANTHER" id="PTHR31084">
    <property type="entry name" value="ALPHA-L-FUCOSIDASE 2"/>
    <property type="match status" value="1"/>
</dbReference>
<dbReference type="InterPro" id="IPR049053">
    <property type="entry name" value="AFCA-like_C"/>
</dbReference>
<keyword evidence="5" id="KW-1185">Reference proteome</keyword>
<dbReference type="Gene3D" id="1.50.10.10">
    <property type="match status" value="1"/>
</dbReference>
<dbReference type="Pfam" id="PF14498">
    <property type="entry name" value="Glyco_hyd_65N_2"/>
    <property type="match status" value="1"/>
</dbReference>
<evidence type="ECO:0000313" key="5">
    <source>
        <dbReference type="Proteomes" id="UP000281028"/>
    </source>
</evidence>
<evidence type="ECO:0000259" key="2">
    <source>
        <dbReference type="Pfam" id="PF21307"/>
    </source>
</evidence>
<dbReference type="InterPro" id="IPR008928">
    <property type="entry name" value="6-hairpin_glycosidase_sf"/>
</dbReference>
<sequence length="759" mass="85160">MKQLFALLLCCQLAYAQPQPQHNLHFNTLAHSWDEAMPLGNGILGALIWEKNGHLRFSLDRADLWDLRPMKGLDRKEFSYKWVQEQVAKKDYGIVQEYFDAPYEEQAAPCKIPGGALEFDTRQWGAATSVQLDIKNAVCQVAWKNGVTLTTFVHATDPVGRFRFEHAGKDFQPLLIPPAYAGDARQAAGGSVAGDDLARLGYEQGHVNSNGQTLTYLQKGWNGFEYEIAVTWKRVAGDAIEGVWSISSHYPGEKAVRASRVAGARIQQPYAKDYTQHIRWWQQFWQQSAIRLPDSLLEKQWYLEQYKFGSVARSKSPVITLQAVWTADNGRLPPWKGDVHNDLNTQLSYWPSYSGNHLEEAQSFTNWLNKVKGTSKNYTQQYYGSSGLNVPGVQTLDGQPMGGWIQYSCSPTVSAWLAQHFYWQWKYSMDSNFLRRQAWPWIKETAAFLESVTIKNAAGQRQLPISSSPEFNDNNITAWFPQTTNYDLSLMRYAFSIAAETAGSLSLPAEAAHWKAVLHSLPPLALSPAGEMLIAPGEPYTHSHRHFSHMMSVYPLGLVRMENGEKEQAIIRNSIHLLDSIGPRGWCGYSYSWLGNMKARAWDGEGAAAALRIFAKAFCLPNSFHANGDQTKSGYSGFTYRPFTLEGNFAFAGGLQEMLLQSYAGYIHVFPAVPSSWQELSFDKLRAEGAFLVSAARSGGQVTQVTIAAEKGGKARLKLPFRTWYPSREQGVIAKELKDGFMEITFRKGGSIQLNNGYE</sequence>
<dbReference type="GO" id="GO:0005975">
    <property type="term" value="P:carbohydrate metabolic process"/>
    <property type="evidence" value="ECO:0007669"/>
    <property type="project" value="InterPro"/>
</dbReference>
<dbReference type="Pfam" id="PF21307">
    <property type="entry name" value="Glyco_hydro_95_C"/>
    <property type="match status" value="1"/>
</dbReference>
<dbReference type="InterPro" id="IPR054363">
    <property type="entry name" value="GH95_cat"/>
</dbReference>
<feature type="domain" description="Glycosyl hydrolase family 95 catalytic" evidence="3">
    <location>
        <begin position="298"/>
        <end position="659"/>
    </location>
</feature>
<dbReference type="InterPro" id="IPR027414">
    <property type="entry name" value="GH95_N_dom"/>
</dbReference>
<feature type="domain" description="Glycosyl hydrolase family 95 N-terminal" evidence="1">
    <location>
        <begin position="24"/>
        <end position="155"/>
    </location>
</feature>
<evidence type="ECO:0000259" key="1">
    <source>
        <dbReference type="Pfam" id="PF14498"/>
    </source>
</evidence>
<dbReference type="InterPro" id="IPR012341">
    <property type="entry name" value="6hp_glycosidase-like_sf"/>
</dbReference>